<sequence>MSRPYSIDDPEDMKTDQVLFTKEELAENVKVPPMVEQDLKRIISDRMEQCGLYFRCFSRIKTAASMESKFERKDYNQGHKLQDLIGVRINLYFDDDISICQNIMANTFDVVNWSTSKREEDEFKPQKLNGVFRLPAYLKAEISPQTWDMCIDDTFEIQIKTMFFEGWHEVEHDMRYKGEELWSHYPGFSRYFNSILATLELCDKSMVTLFEDLGHALYKSGRWSDMVKSHFRLKLGAAQLYPEVEKILNEDMVNTENLAKKIFRTPRPVLIGQLLAKSRRIPINVNTIIALLNDSVFHDPRLEEVFSKRDVYNDGREDTDAESRHYEIRPLTRHTVFQMKTVVDGSRMRQEEKPSVQLLFETCSNIIYSWISQKYGSLFHGMPEKVSSFHAEVMAFNVTVLYNEEKHRLKAHVRHIDPEIGGRVWFAEANLYESYDGTPSSGDEEIGGKAEKGARPQVWLETVNGYAEPDREESAGTDASSRFFSYPAFYKNIVDNVGISNGLPCSGRRRILREDQIGEVAAAIKGERQFPIVLIISKDDGHGMMDEDWLMQLRVSDFTRTVWRYAHVLCSYEAQGRELLRQIGDVRYNSEPQIPRLYIFWPDGSSDDYGAEDIENSSFGRHLEARGDARTYDIVHGGQAFYHRIVTDLRDYNVSASMWDGFRLDIQTGIPD</sequence>
<organism evidence="3 4">
    <name type="scientific">Porcincola intestinalis</name>
    <dbReference type="NCBI Taxonomy" id="2606632"/>
    <lineage>
        <taxon>Bacteria</taxon>
        <taxon>Bacillati</taxon>
        <taxon>Bacillota</taxon>
        <taxon>Clostridia</taxon>
        <taxon>Lachnospirales</taxon>
        <taxon>Lachnospiraceae</taxon>
        <taxon>Porcincola</taxon>
    </lineage>
</organism>
<evidence type="ECO:0000256" key="1">
    <source>
        <dbReference type="ARBA" id="ARBA00004976"/>
    </source>
</evidence>
<comment type="caution">
    <text evidence="3">The sequence shown here is derived from an EMBL/GenBank/DDBJ whole genome shotgun (WGS) entry which is preliminary data.</text>
</comment>
<dbReference type="SMART" id="SM00954">
    <property type="entry name" value="RelA_SpoT"/>
    <property type="match status" value="1"/>
</dbReference>
<proteinExistence type="predicted"/>
<protein>
    <recommendedName>
        <fullName evidence="2">RelA/SpoT domain-containing protein</fullName>
    </recommendedName>
</protein>
<dbReference type="Proteomes" id="UP000481852">
    <property type="component" value="Unassembled WGS sequence"/>
</dbReference>
<accession>A0A6L5X5D8</accession>
<gene>
    <name evidence="3" type="ORF">FYJ35_06090</name>
</gene>
<dbReference type="PANTHER" id="PTHR41773:SF1">
    <property type="entry name" value="RELA_SPOT DOMAIN-CONTAINING PROTEIN"/>
    <property type="match status" value="1"/>
</dbReference>
<reference evidence="3 4" key="1">
    <citation type="submission" date="2019-08" db="EMBL/GenBank/DDBJ databases">
        <title>In-depth cultivation of the pig gut microbiome towards novel bacterial diversity and tailored functional studies.</title>
        <authorList>
            <person name="Wylensek D."/>
            <person name="Hitch T.C.A."/>
            <person name="Clavel T."/>
        </authorList>
    </citation>
    <scope>NUCLEOTIDE SEQUENCE [LARGE SCALE GENOMIC DNA]</scope>
    <source>
        <strain evidence="3 4">Oil+RF-744-WCA-WT-11</strain>
    </source>
</reference>
<keyword evidence="4" id="KW-1185">Reference proteome</keyword>
<dbReference type="CDD" id="cd05399">
    <property type="entry name" value="NT_Rel-Spo_like"/>
    <property type="match status" value="1"/>
</dbReference>
<comment type="pathway">
    <text evidence="1">Purine metabolism; ppGpp biosynthesis; ppGpp from GTP: step 1/2.</text>
</comment>
<dbReference type="Pfam" id="PF04607">
    <property type="entry name" value="RelA_SpoT"/>
    <property type="match status" value="1"/>
</dbReference>
<dbReference type="UniPathway" id="UPA00908">
    <property type="reaction ID" value="UER00884"/>
</dbReference>
<dbReference type="InterPro" id="IPR007685">
    <property type="entry name" value="RelA_SpoT"/>
</dbReference>
<dbReference type="RefSeq" id="WP_154524610.1">
    <property type="nucleotide sequence ID" value="NZ_VULZ01000005.1"/>
</dbReference>
<dbReference type="PANTHER" id="PTHR41773">
    <property type="entry name" value="GTP PYROPHOSPHATASE-RELATED"/>
    <property type="match status" value="1"/>
</dbReference>
<evidence type="ECO:0000313" key="3">
    <source>
        <dbReference type="EMBL" id="MSS14613.1"/>
    </source>
</evidence>
<dbReference type="AlphaFoldDB" id="A0A6L5X5D8"/>
<evidence type="ECO:0000259" key="2">
    <source>
        <dbReference type="SMART" id="SM00954"/>
    </source>
</evidence>
<dbReference type="GO" id="GO:0015970">
    <property type="term" value="P:guanosine tetraphosphate biosynthetic process"/>
    <property type="evidence" value="ECO:0007669"/>
    <property type="project" value="UniProtKB-UniPathway"/>
</dbReference>
<dbReference type="SUPFAM" id="SSF81301">
    <property type="entry name" value="Nucleotidyltransferase"/>
    <property type="match status" value="1"/>
</dbReference>
<feature type="domain" description="RelA/SpoT" evidence="2">
    <location>
        <begin position="58"/>
        <end position="182"/>
    </location>
</feature>
<dbReference type="InterPro" id="IPR043519">
    <property type="entry name" value="NT_sf"/>
</dbReference>
<name>A0A6L5X5D8_9FIRM</name>
<evidence type="ECO:0000313" key="4">
    <source>
        <dbReference type="Proteomes" id="UP000481852"/>
    </source>
</evidence>
<dbReference type="Gene3D" id="3.30.460.10">
    <property type="entry name" value="Beta Polymerase, domain 2"/>
    <property type="match status" value="1"/>
</dbReference>
<dbReference type="EMBL" id="VULZ01000005">
    <property type="protein sequence ID" value="MSS14613.1"/>
    <property type="molecule type" value="Genomic_DNA"/>
</dbReference>